<dbReference type="PANTHER" id="PTHR31272">
    <property type="entry name" value="CYTOCHROME C-TYPE BIOGENESIS PROTEIN HI_1454-RELATED"/>
    <property type="match status" value="1"/>
</dbReference>
<keyword evidence="1" id="KW-0472">Membrane</keyword>
<dbReference type="Gene3D" id="3.40.30.10">
    <property type="entry name" value="Glutaredoxin"/>
    <property type="match status" value="1"/>
</dbReference>
<feature type="chain" id="PRO_5032289400" description="Cytochrome C biogenesis protein transmembrane domain-containing protein" evidence="2">
    <location>
        <begin position="21"/>
        <end position="378"/>
    </location>
</feature>
<proteinExistence type="predicted"/>
<dbReference type="InterPro" id="IPR051790">
    <property type="entry name" value="Cytochrome_c-biogenesis_DsbD"/>
</dbReference>
<feature type="transmembrane region" description="Helical" evidence="1">
    <location>
        <begin position="320"/>
        <end position="344"/>
    </location>
</feature>
<dbReference type="InterPro" id="IPR036249">
    <property type="entry name" value="Thioredoxin-like_sf"/>
</dbReference>
<dbReference type="PANTHER" id="PTHR31272:SF9">
    <property type="entry name" value="BLL1027 PROTEIN"/>
    <property type="match status" value="1"/>
</dbReference>
<sequence length="378" mass="41195">MVRKLLLLVIFFLLSSWAGAQTASAQEVSSCVYYFWGEGCPQCERLAPFIEELPLQYPGIQIEKFEIYRDRGNALRLNEYLEGHKVPSSFRGVPAVFLGERYLIGEDAIRENLEKELAANPATACPSPSSSGAGIVGEPCSLTEGCPVETQKMPTLITIIGAALVDSINPCAIAVLLILLSSFLLEAGSRKRALAAGLAFTVSIYLAYFFLGLGLFSAIQVSGLSDLVYRLVGILAIIVGLLNIKDYFWYRGGGFAMEIPRSWRHALKDIIYKATSPLGAFLVGFVVVLFELPCTGGPYFFVLGLLAKNLTLAGAVPYLILYNVFFVLPLLLILGLVFLGYSTVEKAAEWKERNIRLLHLIAGVVLTALGVAVTLRLV</sequence>
<reference evidence="3" key="1">
    <citation type="journal article" date="2020" name="mSystems">
        <title>Genome- and Community-Level Interaction Insights into Carbon Utilization and Element Cycling Functions of Hydrothermarchaeota in Hydrothermal Sediment.</title>
        <authorList>
            <person name="Zhou Z."/>
            <person name="Liu Y."/>
            <person name="Xu W."/>
            <person name="Pan J."/>
            <person name="Luo Z.H."/>
            <person name="Li M."/>
        </authorList>
    </citation>
    <scope>NUCLEOTIDE SEQUENCE [LARGE SCALE GENOMIC DNA]</scope>
    <source>
        <strain evidence="3">SpSt-361</strain>
    </source>
</reference>
<evidence type="ECO:0000256" key="2">
    <source>
        <dbReference type="SAM" id="SignalP"/>
    </source>
</evidence>
<feature type="signal peptide" evidence="2">
    <location>
        <begin position="1"/>
        <end position="20"/>
    </location>
</feature>
<keyword evidence="1" id="KW-0812">Transmembrane</keyword>
<organism evidence="3">
    <name type="scientific">candidate division WWE3 bacterium</name>
    <dbReference type="NCBI Taxonomy" id="2053526"/>
    <lineage>
        <taxon>Bacteria</taxon>
        <taxon>Katanobacteria</taxon>
    </lineage>
</organism>
<feature type="transmembrane region" description="Helical" evidence="1">
    <location>
        <begin position="197"/>
        <end position="221"/>
    </location>
</feature>
<feature type="transmembrane region" description="Helical" evidence="1">
    <location>
        <begin position="227"/>
        <end position="249"/>
    </location>
</feature>
<protein>
    <recommendedName>
        <fullName evidence="4">Cytochrome C biogenesis protein transmembrane domain-containing protein</fullName>
    </recommendedName>
</protein>
<dbReference type="AlphaFoldDB" id="A0A831Z0Z0"/>
<evidence type="ECO:0000256" key="1">
    <source>
        <dbReference type="SAM" id="Phobius"/>
    </source>
</evidence>
<evidence type="ECO:0000313" key="3">
    <source>
        <dbReference type="EMBL" id="HEX61579.1"/>
    </source>
</evidence>
<keyword evidence="1" id="KW-1133">Transmembrane helix</keyword>
<feature type="transmembrane region" description="Helical" evidence="1">
    <location>
        <begin position="356"/>
        <end position="375"/>
    </location>
</feature>
<dbReference type="EMBL" id="DSPJ01000007">
    <property type="protein sequence ID" value="HEX61579.1"/>
    <property type="molecule type" value="Genomic_DNA"/>
</dbReference>
<dbReference type="CDD" id="cd02947">
    <property type="entry name" value="TRX_family"/>
    <property type="match status" value="1"/>
</dbReference>
<dbReference type="PROSITE" id="PS51354">
    <property type="entry name" value="GLUTAREDOXIN_2"/>
    <property type="match status" value="1"/>
</dbReference>
<feature type="transmembrane region" description="Helical" evidence="1">
    <location>
        <begin position="270"/>
        <end position="290"/>
    </location>
</feature>
<gene>
    <name evidence="3" type="ORF">ENR01_00245</name>
</gene>
<accession>A0A831Z0Z0</accession>
<dbReference type="SUPFAM" id="SSF52833">
    <property type="entry name" value="Thioredoxin-like"/>
    <property type="match status" value="1"/>
</dbReference>
<keyword evidence="2" id="KW-0732">Signal</keyword>
<evidence type="ECO:0008006" key="4">
    <source>
        <dbReference type="Google" id="ProtNLM"/>
    </source>
</evidence>
<comment type="caution">
    <text evidence="3">The sequence shown here is derived from an EMBL/GenBank/DDBJ whole genome shotgun (WGS) entry which is preliminary data.</text>
</comment>
<name>A0A831Z0Z0_UNCKA</name>
<feature type="transmembrane region" description="Helical" evidence="1">
    <location>
        <begin position="156"/>
        <end position="185"/>
    </location>
</feature>